<feature type="domain" description="DUF4180" evidence="1">
    <location>
        <begin position="22"/>
        <end position="114"/>
    </location>
</feature>
<accession>A0A2Z3HVF7</accession>
<evidence type="ECO:0000313" key="3">
    <source>
        <dbReference type="Proteomes" id="UP000247763"/>
    </source>
</evidence>
<dbReference type="InterPro" id="IPR025438">
    <property type="entry name" value="DUF4180"/>
</dbReference>
<proteinExistence type="predicted"/>
<dbReference type="Pfam" id="PF13788">
    <property type="entry name" value="DUF4180"/>
    <property type="match status" value="1"/>
</dbReference>
<gene>
    <name evidence="2" type="ORF">HYN04_05200</name>
</gene>
<dbReference type="KEGG" id="phb:HYN04_05200"/>
<dbReference type="RefSeq" id="WP_110449779.1">
    <property type="nucleotide sequence ID" value="NZ_CP029479.1"/>
</dbReference>
<dbReference type="EMBL" id="CP029479">
    <property type="protein sequence ID" value="AWM77210.1"/>
    <property type="molecule type" value="Genomic_DNA"/>
</dbReference>
<dbReference type="Proteomes" id="UP000247763">
    <property type="component" value="Chromosome"/>
</dbReference>
<keyword evidence="3" id="KW-1185">Reference proteome</keyword>
<name>A0A2Z3HVF7_9CAUL</name>
<dbReference type="AlphaFoldDB" id="A0A2Z3HVF7"/>
<evidence type="ECO:0000259" key="1">
    <source>
        <dbReference type="Pfam" id="PF13788"/>
    </source>
</evidence>
<sequence length="121" mass="12649">MSRRPTILSGVPVLVLADLPGRGDATDIVGAALEVGARWIALGADRLPGGFLDLSTGVAGEIAQKCVNYGVGLAVLGDLSAAAERLAPLRDWMRESNRGRHVWFLADEAELAVQLASKAEG</sequence>
<evidence type="ECO:0000313" key="2">
    <source>
        <dbReference type="EMBL" id="AWM77210.1"/>
    </source>
</evidence>
<dbReference type="OrthoDB" id="8595425at2"/>
<protein>
    <submittedName>
        <fullName evidence="2">DUF4180 domain-containing protein</fullName>
    </submittedName>
</protein>
<organism evidence="2 3">
    <name type="scientific">Phenylobacterium parvum</name>
    <dbReference type="NCBI Taxonomy" id="2201350"/>
    <lineage>
        <taxon>Bacteria</taxon>
        <taxon>Pseudomonadati</taxon>
        <taxon>Pseudomonadota</taxon>
        <taxon>Alphaproteobacteria</taxon>
        <taxon>Caulobacterales</taxon>
        <taxon>Caulobacteraceae</taxon>
        <taxon>Phenylobacterium</taxon>
    </lineage>
</organism>
<reference evidence="3" key="1">
    <citation type="submission" date="2018-05" db="EMBL/GenBank/DDBJ databases">
        <title>Genome sequencing of Phenylobacterium sp. HYN0004.</title>
        <authorList>
            <person name="Yi H."/>
            <person name="Baek C."/>
        </authorList>
    </citation>
    <scope>NUCLEOTIDE SEQUENCE [LARGE SCALE GENOMIC DNA]</scope>
    <source>
        <strain evidence="3">HYN0004</strain>
    </source>
</reference>